<dbReference type="Gene3D" id="1.20.1280.50">
    <property type="match status" value="1"/>
</dbReference>
<dbReference type="SUPFAM" id="SSF52047">
    <property type="entry name" value="RNI-like"/>
    <property type="match status" value="1"/>
</dbReference>
<dbReference type="InterPro" id="IPR055294">
    <property type="entry name" value="FBL60-like"/>
</dbReference>
<dbReference type="InterPro" id="IPR032675">
    <property type="entry name" value="LRR_dom_sf"/>
</dbReference>
<comment type="caution">
    <text evidence="2">The sequence shown here is derived from an EMBL/GenBank/DDBJ whole genome shotgun (WGS) entry which is preliminary data.</text>
</comment>
<dbReference type="CDD" id="cd22160">
    <property type="entry name" value="F-box_AtFBL13-like"/>
    <property type="match status" value="1"/>
</dbReference>
<evidence type="ECO:0000313" key="3">
    <source>
        <dbReference type="Proteomes" id="UP001058974"/>
    </source>
</evidence>
<proteinExistence type="predicted"/>
<dbReference type="SUPFAM" id="SSF81383">
    <property type="entry name" value="F-box domain"/>
    <property type="match status" value="1"/>
</dbReference>
<gene>
    <name evidence="2" type="ORF">KIW84_034636</name>
</gene>
<dbReference type="SMART" id="SM00256">
    <property type="entry name" value="FBOX"/>
    <property type="match status" value="1"/>
</dbReference>
<organism evidence="2 3">
    <name type="scientific">Pisum sativum</name>
    <name type="common">Garden pea</name>
    <name type="synonym">Lathyrus oleraceus</name>
    <dbReference type="NCBI Taxonomy" id="3888"/>
    <lineage>
        <taxon>Eukaryota</taxon>
        <taxon>Viridiplantae</taxon>
        <taxon>Streptophyta</taxon>
        <taxon>Embryophyta</taxon>
        <taxon>Tracheophyta</taxon>
        <taxon>Spermatophyta</taxon>
        <taxon>Magnoliopsida</taxon>
        <taxon>eudicotyledons</taxon>
        <taxon>Gunneridae</taxon>
        <taxon>Pentapetalae</taxon>
        <taxon>rosids</taxon>
        <taxon>fabids</taxon>
        <taxon>Fabales</taxon>
        <taxon>Fabaceae</taxon>
        <taxon>Papilionoideae</taxon>
        <taxon>50 kb inversion clade</taxon>
        <taxon>NPAAA clade</taxon>
        <taxon>Hologalegina</taxon>
        <taxon>IRL clade</taxon>
        <taxon>Fabeae</taxon>
        <taxon>Lathyrus</taxon>
    </lineage>
</organism>
<dbReference type="PANTHER" id="PTHR31293">
    <property type="entry name" value="RNI-LIKE SUPERFAMILY PROTEIN"/>
    <property type="match status" value="1"/>
</dbReference>
<name>A0A9D5B5H2_PEA</name>
<protein>
    <recommendedName>
        <fullName evidence="1">F-box domain-containing protein</fullName>
    </recommendedName>
</protein>
<sequence length="294" mass="34470">MDDRISKLPEEILGRIISFLPSEDAFATRVLSKRWRPLWHVYPSPNLDFDDQRFLRKGEPYFSFKDMVNVTINERSEHQPIKSFRLRCHESHDSFTGEFSTMLLLMATAERRMEYIDIHMSDNWKLNITCFMFCFSNLVVLKLKFVCLNLFISANLPSLKILHLNSVYFMEHGFILEILNACPILEDLEMKNISNGYWSDEYDEEVKKLNNLIRADVSNVSGYDIDLDVFSSVEFLRIEEMYGVVPVFSKLTHLEIVFGGSIHWCFITSVMKNCPILQVFILEMPLTPNIWTSY</sequence>
<keyword evidence="3" id="KW-1185">Reference proteome</keyword>
<dbReference type="InterPro" id="IPR001810">
    <property type="entry name" value="F-box_dom"/>
</dbReference>
<dbReference type="InterPro" id="IPR053781">
    <property type="entry name" value="F-box_AtFBL13-like"/>
</dbReference>
<reference evidence="2 3" key="1">
    <citation type="journal article" date="2022" name="Nat. Genet.">
        <title>Improved pea reference genome and pan-genome highlight genomic features and evolutionary characteristics.</title>
        <authorList>
            <person name="Yang T."/>
            <person name="Liu R."/>
            <person name="Luo Y."/>
            <person name="Hu S."/>
            <person name="Wang D."/>
            <person name="Wang C."/>
            <person name="Pandey M.K."/>
            <person name="Ge S."/>
            <person name="Xu Q."/>
            <person name="Li N."/>
            <person name="Li G."/>
            <person name="Huang Y."/>
            <person name="Saxena R.K."/>
            <person name="Ji Y."/>
            <person name="Li M."/>
            <person name="Yan X."/>
            <person name="He Y."/>
            <person name="Liu Y."/>
            <person name="Wang X."/>
            <person name="Xiang C."/>
            <person name="Varshney R.K."/>
            <person name="Ding H."/>
            <person name="Gao S."/>
            <person name="Zong X."/>
        </authorList>
    </citation>
    <scope>NUCLEOTIDE SEQUENCE [LARGE SCALE GENOMIC DNA]</scope>
    <source>
        <strain evidence="2 3">cv. Zhongwan 6</strain>
    </source>
</reference>
<dbReference type="AlphaFoldDB" id="A0A9D5B5H2"/>
<feature type="domain" description="F-box" evidence="1">
    <location>
        <begin position="2"/>
        <end position="38"/>
    </location>
</feature>
<dbReference type="EMBL" id="JAMSHJ010000003">
    <property type="protein sequence ID" value="KAI5430134.1"/>
    <property type="molecule type" value="Genomic_DNA"/>
</dbReference>
<evidence type="ECO:0000313" key="2">
    <source>
        <dbReference type="EMBL" id="KAI5430134.1"/>
    </source>
</evidence>
<evidence type="ECO:0000259" key="1">
    <source>
        <dbReference type="PROSITE" id="PS50181"/>
    </source>
</evidence>
<dbReference type="Proteomes" id="UP001058974">
    <property type="component" value="Chromosome 3"/>
</dbReference>
<dbReference type="Pfam" id="PF00646">
    <property type="entry name" value="F-box"/>
    <property type="match status" value="1"/>
</dbReference>
<dbReference type="PROSITE" id="PS50181">
    <property type="entry name" value="FBOX"/>
    <property type="match status" value="1"/>
</dbReference>
<dbReference type="PANTHER" id="PTHR31293:SF12">
    <property type="entry name" value="RNI-LIKE SUPERFAMILY PROTEIN"/>
    <property type="match status" value="1"/>
</dbReference>
<dbReference type="Gramene" id="Psat3g148640.1">
    <property type="protein sequence ID" value="Psat3g148640.1.cds"/>
    <property type="gene ID" value="Psat3g148640"/>
</dbReference>
<dbReference type="Gramene" id="Psat03G0463600-T1">
    <property type="protein sequence ID" value="KAI5430134.1"/>
    <property type="gene ID" value="KIW84_034636"/>
</dbReference>
<dbReference type="InterPro" id="IPR036047">
    <property type="entry name" value="F-box-like_dom_sf"/>
</dbReference>
<accession>A0A9D5B5H2</accession>
<dbReference type="Gene3D" id="3.80.10.10">
    <property type="entry name" value="Ribonuclease Inhibitor"/>
    <property type="match status" value="1"/>
</dbReference>